<sequence>MSKKTTKADEAETEAQVTEAAAAEESTEGLVKMHKNGEHLHVHPTTVEAHKAAGWQHA</sequence>
<accession>A0A5C1AKJ4</accession>
<keyword evidence="3" id="KW-1185">Reference proteome</keyword>
<dbReference type="Proteomes" id="UP000324974">
    <property type="component" value="Chromosome"/>
</dbReference>
<protein>
    <submittedName>
        <fullName evidence="2">Uncharacterized protein</fullName>
    </submittedName>
</protein>
<feature type="compositionally biased region" description="Basic and acidic residues" evidence="1">
    <location>
        <begin position="1"/>
        <end position="10"/>
    </location>
</feature>
<dbReference type="KEGG" id="lrs:PX52LOC_05759"/>
<reference evidence="3" key="1">
    <citation type="submission" date="2019-08" db="EMBL/GenBank/DDBJ databases">
        <title>Limnoglobus roseus gen. nov., sp. nov., a novel freshwater planctomycete with a giant genome from the family Gemmataceae.</title>
        <authorList>
            <person name="Kulichevskaya I.S."/>
            <person name="Naumoff D.G."/>
            <person name="Miroshnikov K."/>
            <person name="Ivanova A."/>
            <person name="Philippov D.A."/>
            <person name="Hakobyan A."/>
            <person name="Rijpstra I.C."/>
            <person name="Sinninghe Damste J.S."/>
            <person name="Liesack W."/>
            <person name="Dedysh S.N."/>
        </authorList>
    </citation>
    <scope>NUCLEOTIDE SEQUENCE [LARGE SCALE GENOMIC DNA]</scope>
    <source>
        <strain evidence="3">PX52</strain>
    </source>
</reference>
<evidence type="ECO:0000256" key="1">
    <source>
        <dbReference type="SAM" id="MobiDB-lite"/>
    </source>
</evidence>
<evidence type="ECO:0000313" key="2">
    <source>
        <dbReference type="EMBL" id="QEL18723.1"/>
    </source>
</evidence>
<name>A0A5C1AKJ4_9BACT</name>
<organism evidence="2 3">
    <name type="scientific">Limnoglobus roseus</name>
    <dbReference type="NCBI Taxonomy" id="2598579"/>
    <lineage>
        <taxon>Bacteria</taxon>
        <taxon>Pseudomonadati</taxon>
        <taxon>Planctomycetota</taxon>
        <taxon>Planctomycetia</taxon>
        <taxon>Gemmatales</taxon>
        <taxon>Gemmataceae</taxon>
        <taxon>Limnoglobus</taxon>
    </lineage>
</organism>
<feature type="region of interest" description="Disordered" evidence="1">
    <location>
        <begin position="1"/>
        <end position="28"/>
    </location>
</feature>
<feature type="compositionally biased region" description="Low complexity" evidence="1">
    <location>
        <begin position="14"/>
        <end position="24"/>
    </location>
</feature>
<dbReference type="EMBL" id="CP042425">
    <property type="protein sequence ID" value="QEL18723.1"/>
    <property type="molecule type" value="Genomic_DNA"/>
</dbReference>
<gene>
    <name evidence="2" type="ORF">PX52LOC_05759</name>
</gene>
<dbReference type="RefSeq" id="WP_168219246.1">
    <property type="nucleotide sequence ID" value="NZ_CP042425.1"/>
</dbReference>
<proteinExistence type="predicted"/>
<evidence type="ECO:0000313" key="3">
    <source>
        <dbReference type="Proteomes" id="UP000324974"/>
    </source>
</evidence>
<dbReference type="AlphaFoldDB" id="A0A5C1AKJ4"/>